<feature type="binding site" evidence="5">
    <location>
        <position position="91"/>
    </location>
    <ligand>
        <name>Mg(2+)</name>
        <dbReference type="ChEBI" id="CHEBI:18420"/>
        <label>1</label>
        <note>catalytic</note>
    </ligand>
</feature>
<dbReference type="Gene3D" id="3.30.540.10">
    <property type="entry name" value="Fructose-1,6-Bisphosphatase, subunit A, domain 1"/>
    <property type="match status" value="1"/>
</dbReference>
<evidence type="ECO:0000256" key="5">
    <source>
        <dbReference type="PIRSR" id="PIRSR600760-2"/>
    </source>
</evidence>
<organism evidence="6 7">
    <name type="scientific">Natrarchaeobaculum aegyptiacum</name>
    <dbReference type="NCBI Taxonomy" id="745377"/>
    <lineage>
        <taxon>Archaea</taxon>
        <taxon>Methanobacteriati</taxon>
        <taxon>Methanobacteriota</taxon>
        <taxon>Stenosarchaea group</taxon>
        <taxon>Halobacteria</taxon>
        <taxon>Halobacteriales</taxon>
        <taxon>Natrialbaceae</taxon>
        <taxon>Natrarchaeobaculum</taxon>
    </lineage>
</organism>
<dbReference type="CDD" id="cd01637">
    <property type="entry name" value="IMPase_like"/>
    <property type="match status" value="1"/>
</dbReference>
<evidence type="ECO:0000256" key="4">
    <source>
        <dbReference type="ARBA" id="ARBA00038103"/>
    </source>
</evidence>
<evidence type="ECO:0000313" key="6">
    <source>
        <dbReference type="EMBL" id="ARS91173.1"/>
    </source>
</evidence>
<dbReference type="EC" id="3.1.3.11" evidence="2"/>
<keyword evidence="7" id="KW-1185">Reference proteome</keyword>
<dbReference type="Gene3D" id="3.40.190.80">
    <property type="match status" value="1"/>
</dbReference>
<feature type="binding site" evidence="5">
    <location>
        <position position="89"/>
    </location>
    <ligand>
        <name>Mg(2+)</name>
        <dbReference type="ChEBI" id="CHEBI:18420"/>
        <label>1</label>
        <note>catalytic</note>
    </ligand>
</feature>
<dbReference type="Pfam" id="PF00459">
    <property type="entry name" value="Inositol_P"/>
    <property type="match status" value="1"/>
</dbReference>
<evidence type="ECO:0000256" key="2">
    <source>
        <dbReference type="ARBA" id="ARBA00013093"/>
    </source>
</evidence>
<dbReference type="GO" id="GO:0006020">
    <property type="term" value="P:inositol metabolic process"/>
    <property type="evidence" value="ECO:0007669"/>
    <property type="project" value="TreeGrafter"/>
</dbReference>
<evidence type="ECO:0000256" key="3">
    <source>
        <dbReference type="ARBA" id="ARBA00023277"/>
    </source>
</evidence>
<feature type="binding site" evidence="5">
    <location>
        <position position="216"/>
    </location>
    <ligand>
        <name>Mg(2+)</name>
        <dbReference type="ChEBI" id="CHEBI:18420"/>
        <label>1</label>
        <note>catalytic</note>
    </ligand>
</feature>
<dbReference type="GeneID" id="32895714"/>
<dbReference type="EMBL" id="CP019893">
    <property type="protein sequence ID" value="ARS91173.1"/>
    <property type="molecule type" value="Genomic_DNA"/>
</dbReference>
<dbReference type="KEGG" id="naj:B1756_16535"/>
<dbReference type="GO" id="GO:0042132">
    <property type="term" value="F:fructose 1,6-bisphosphate 1-phosphatase activity"/>
    <property type="evidence" value="ECO:0007669"/>
    <property type="project" value="UniProtKB-EC"/>
</dbReference>
<dbReference type="InterPro" id="IPR000760">
    <property type="entry name" value="Inositol_monophosphatase-like"/>
</dbReference>
<dbReference type="SUPFAM" id="SSF56655">
    <property type="entry name" value="Carbohydrate phosphatase"/>
    <property type="match status" value="1"/>
</dbReference>
<dbReference type="Proteomes" id="UP000250088">
    <property type="component" value="Chromosome"/>
</dbReference>
<dbReference type="PANTHER" id="PTHR20854:SF4">
    <property type="entry name" value="INOSITOL-1-MONOPHOSPHATASE-RELATED"/>
    <property type="match status" value="1"/>
</dbReference>
<dbReference type="OrthoDB" id="58111at2157"/>
<comment type="similarity">
    <text evidence="4">Belongs to the inositol monophosphatase superfamily. FBPase class 4 family.</text>
</comment>
<proteinExistence type="inferred from homology"/>
<comment type="catalytic activity">
    <reaction evidence="1">
        <text>beta-D-fructose 1,6-bisphosphate + H2O = beta-D-fructose 6-phosphate + phosphate</text>
        <dbReference type="Rhea" id="RHEA:11064"/>
        <dbReference type="ChEBI" id="CHEBI:15377"/>
        <dbReference type="ChEBI" id="CHEBI:32966"/>
        <dbReference type="ChEBI" id="CHEBI:43474"/>
        <dbReference type="ChEBI" id="CHEBI:57634"/>
        <dbReference type="EC" id="3.1.3.11"/>
    </reaction>
</comment>
<dbReference type="GO" id="GO:0008934">
    <property type="term" value="F:inositol monophosphate 1-phosphatase activity"/>
    <property type="evidence" value="ECO:0007669"/>
    <property type="project" value="TreeGrafter"/>
</dbReference>
<dbReference type="RefSeq" id="WP_086889542.1">
    <property type="nucleotide sequence ID" value="NZ_CP019893.1"/>
</dbReference>
<name>A0A2Z2HWE9_9EURY</name>
<gene>
    <name evidence="6" type="ORF">B1756_16535</name>
</gene>
<keyword evidence="5" id="KW-0479">Metal-binding</keyword>
<protein>
    <recommendedName>
        <fullName evidence="2">fructose-bisphosphatase</fullName>
        <ecNumber evidence="2">3.1.3.11</ecNumber>
    </recommendedName>
</protein>
<keyword evidence="3" id="KW-0119">Carbohydrate metabolism</keyword>
<evidence type="ECO:0000256" key="1">
    <source>
        <dbReference type="ARBA" id="ARBA00001273"/>
    </source>
</evidence>
<dbReference type="PANTHER" id="PTHR20854">
    <property type="entry name" value="INOSITOL MONOPHOSPHATASE"/>
    <property type="match status" value="1"/>
</dbReference>
<sequence>MTGSPDADRRATVAADAADAGAAVAADAFRTDLAVERKDGKADVVTRADREAQNAVIDVIESEYDEPIVGEESDALKRVPDSGPAWIVDPIDGTANFVGGARTFGTAVAAVDDGEPVASTITVPALEDRYRLVGDGAIRNGDEITVSDCTDPAAATVCPTFWWEYDERDQFAAMAREVVTRFADMRRLGCAQLELAMVATGALEGIVTNVQTNPWDTVAGVALVRAAGGVVTDLEGNRWRHDSVGLVASNGHLHDELLEAARTADEA</sequence>
<keyword evidence="5" id="KW-0460">Magnesium</keyword>
<feature type="binding site" evidence="5">
    <location>
        <position position="92"/>
    </location>
    <ligand>
        <name>Mg(2+)</name>
        <dbReference type="ChEBI" id="CHEBI:18420"/>
        <label>1</label>
        <note>catalytic</note>
    </ligand>
</feature>
<dbReference type="AlphaFoldDB" id="A0A2Z2HWE9"/>
<evidence type="ECO:0000313" key="7">
    <source>
        <dbReference type="Proteomes" id="UP000250088"/>
    </source>
</evidence>
<reference evidence="7" key="1">
    <citation type="submission" date="2017-02" db="EMBL/GenBank/DDBJ databases">
        <title>Natronthermophilus aegyptiacus gen. nov.,sp. nov., an aerobic, extremely halophilic alkalithermophilic archaeon isolated from the athalassohaline Wadi An Natrun, Egypt.</title>
        <authorList>
            <person name="Zhao B."/>
        </authorList>
    </citation>
    <scope>NUCLEOTIDE SEQUENCE [LARGE SCALE GENOMIC DNA]</scope>
    <source>
        <strain evidence="7">JW/NM-HA 15</strain>
    </source>
</reference>
<comment type="cofactor">
    <cofactor evidence="5">
        <name>Mg(2+)</name>
        <dbReference type="ChEBI" id="CHEBI:18420"/>
    </cofactor>
</comment>
<feature type="binding site" evidence="5">
    <location>
        <position position="71"/>
    </location>
    <ligand>
        <name>Mg(2+)</name>
        <dbReference type="ChEBI" id="CHEBI:18420"/>
        <label>1</label>
        <note>catalytic</note>
    </ligand>
</feature>
<dbReference type="GO" id="GO:0007165">
    <property type="term" value="P:signal transduction"/>
    <property type="evidence" value="ECO:0007669"/>
    <property type="project" value="TreeGrafter"/>
</dbReference>
<dbReference type="PRINTS" id="PR00377">
    <property type="entry name" value="IMPHPHTASES"/>
</dbReference>
<dbReference type="GO" id="GO:0046872">
    <property type="term" value="F:metal ion binding"/>
    <property type="evidence" value="ECO:0007669"/>
    <property type="project" value="UniProtKB-KW"/>
</dbReference>
<accession>A0A2Z2HWE9</accession>